<protein>
    <submittedName>
        <fullName evidence="3">Unannotated protein</fullName>
    </submittedName>
</protein>
<accession>A0A6J7K9Q0</accession>
<dbReference type="AlphaFoldDB" id="A0A6J7K9Q0"/>
<dbReference type="Gene3D" id="3.40.50.2300">
    <property type="match status" value="2"/>
</dbReference>
<organism evidence="3">
    <name type="scientific">freshwater metagenome</name>
    <dbReference type="NCBI Taxonomy" id="449393"/>
    <lineage>
        <taxon>unclassified sequences</taxon>
        <taxon>metagenomes</taxon>
        <taxon>ecological metagenomes</taxon>
    </lineage>
</organism>
<proteinExistence type="predicted"/>
<sequence length="464" mass="49640">MRTLRGRKVSLQLLVVLVALSACTRSGIETGASEVKPVGALDAPSGVFGDLGRVCGPGSAKGKTAQGVSNNEIEVGTIADPGFVGRPGLNREIFDAALVFTRWCNAAGGIHGRKLQLNLRDARVTEYRARMLDACAEDFALVGGGGAFDGTGVRDRLECLLPDFAVFVVGAEARDAELLFQVGPTPMDSYPAGDIRWLAARYPTASAHVGAITAAYPAGILNQRQAEAAATANGMTIIYSGQYNATGEPTWIPVAQSLKVRGVRGLIWTGEPQNLARLEQALVDIDYELQWIRVDPNHYDASFLDAGGAAIKNTFMRADFVPFEQAVKQSATRQYLESFKRFLPKGRARTFLGLQAFSAWLLFAKSAGACGSQLTRRCLVENAEKIGSTGWTGGGLQSPVNVAAADPPQCFLMIEATAAGFRFPSVDRTDGIYNCDTKNVVRIPGAVRSGLRLVDVGREYSDLL</sequence>
<dbReference type="InterPro" id="IPR028081">
    <property type="entry name" value="Leu-bd"/>
</dbReference>
<dbReference type="PANTHER" id="PTHR47235:SF1">
    <property type="entry name" value="BLR6548 PROTEIN"/>
    <property type="match status" value="1"/>
</dbReference>
<evidence type="ECO:0000256" key="1">
    <source>
        <dbReference type="ARBA" id="ARBA00022729"/>
    </source>
</evidence>
<dbReference type="Pfam" id="PF13458">
    <property type="entry name" value="Peripla_BP_6"/>
    <property type="match status" value="1"/>
</dbReference>
<evidence type="ECO:0000259" key="2">
    <source>
        <dbReference type="Pfam" id="PF13458"/>
    </source>
</evidence>
<dbReference type="InterPro" id="IPR028082">
    <property type="entry name" value="Peripla_BP_I"/>
</dbReference>
<dbReference type="EMBL" id="CAFBNL010000032">
    <property type="protein sequence ID" value="CAB4951673.1"/>
    <property type="molecule type" value="Genomic_DNA"/>
</dbReference>
<feature type="domain" description="Leucine-binding protein" evidence="2">
    <location>
        <begin position="95"/>
        <end position="390"/>
    </location>
</feature>
<name>A0A6J7K9Q0_9ZZZZ</name>
<dbReference type="PROSITE" id="PS51257">
    <property type="entry name" value="PROKAR_LIPOPROTEIN"/>
    <property type="match status" value="1"/>
</dbReference>
<reference evidence="3" key="1">
    <citation type="submission" date="2020-05" db="EMBL/GenBank/DDBJ databases">
        <authorList>
            <person name="Chiriac C."/>
            <person name="Salcher M."/>
            <person name="Ghai R."/>
            <person name="Kavagutti S V."/>
        </authorList>
    </citation>
    <scope>NUCLEOTIDE SEQUENCE</scope>
</reference>
<dbReference type="PANTHER" id="PTHR47235">
    <property type="entry name" value="BLR6548 PROTEIN"/>
    <property type="match status" value="1"/>
</dbReference>
<gene>
    <name evidence="3" type="ORF">UFOPK3789_00731</name>
</gene>
<dbReference type="SUPFAM" id="SSF53822">
    <property type="entry name" value="Periplasmic binding protein-like I"/>
    <property type="match status" value="1"/>
</dbReference>
<evidence type="ECO:0000313" key="3">
    <source>
        <dbReference type="EMBL" id="CAB4951673.1"/>
    </source>
</evidence>
<keyword evidence="1" id="KW-0732">Signal</keyword>